<dbReference type="GO" id="GO:0046961">
    <property type="term" value="F:proton-transporting ATPase activity, rotational mechanism"/>
    <property type="evidence" value="ECO:0007669"/>
    <property type="project" value="TreeGrafter"/>
</dbReference>
<dbReference type="EMBL" id="JSVA01000004">
    <property type="protein sequence ID" value="KOF04095.1"/>
    <property type="molecule type" value="Genomic_DNA"/>
</dbReference>
<dbReference type="Pfam" id="PF00430">
    <property type="entry name" value="ATP-synt_B"/>
    <property type="match status" value="1"/>
</dbReference>
<gene>
    <name evidence="15" type="primary">atpF</name>
    <name evidence="18" type="ORF">OB69_03660</name>
</gene>
<dbReference type="GO" id="GO:0045259">
    <property type="term" value="C:proton-transporting ATP synthase complex"/>
    <property type="evidence" value="ECO:0007669"/>
    <property type="project" value="UniProtKB-KW"/>
</dbReference>
<dbReference type="GO" id="GO:0016787">
    <property type="term" value="F:hydrolase activity"/>
    <property type="evidence" value="ECO:0007669"/>
    <property type="project" value="UniProtKB-KW"/>
</dbReference>
<evidence type="ECO:0000256" key="16">
    <source>
        <dbReference type="RuleBase" id="RU003848"/>
    </source>
</evidence>
<evidence type="ECO:0000256" key="6">
    <source>
        <dbReference type="ARBA" id="ARBA00022781"/>
    </source>
</evidence>
<comment type="function">
    <text evidence="12">Component of the F(0) channel, it forms part of the peripheral stalk, linking F(1) to F(0). The b'-subunit is a diverged and duplicated form of b found in plants and photosynthetic bacteria.</text>
</comment>
<keyword evidence="19" id="KW-1185">Reference proteome</keyword>
<organism evidence="18 19">
    <name type="scientific">Roseivirga seohaensis subsp. aquiponti</name>
    <dbReference type="NCBI Taxonomy" id="1566026"/>
    <lineage>
        <taxon>Bacteria</taxon>
        <taxon>Pseudomonadati</taxon>
        <taxon>Bacteroidota</taxon>
        <taxon>Cytophagia</taxon>
        <taxon>Cytophagales</taxon>
        <taxon>Roseivirgaceae</taxon>
        <taxon>Roseivirga</taxon>
    </lineage>
</organism>
<keyword evidence="10 15" id="KW-0066">ATP synthesis</keyword>
<evidence type="ECO:0000256" key="12">
    <source>
        <dbReference type="ARBA" id="ARBA00025614"/>
    </source>
</evidence>
<evidence type="ECO:0000313" key="18">
    <source>
        <dbReference type="EMBL" id="KOF04095.1"/>
    </source>
</evidence>
<keyword evidence="8 15" id="KW-0406">Ion transport</keyword>
<dbReference type="PANTHER" id="PTHR33445">
    <property type="entry name" value="ATP SYNTHASE SUBUNIT B', CHLOROPLASTIC"/>
    <property type="match status" value="1"/>
</dbReference>
<evidence type="ECO:0000256" key="14">
    <source>
        <dbReference type="ARBA" id="ARBA00037847"/>
    </source>
</evidence>
<dbReference type="GO" id="GO:0012505">
    <property type="term" value="C:endomembrane system"/>
    <property type="evidence" value="ECO:0007669"/>
    <property type="project" value="UniProtKB-SubCell"/>
</dbReference>
<evidence type="ECO:0000256" key="9">
    <source>
        <dbReference type="ARBA" id="ARBA00023136"/>
    </source>
</evidence>
<name>A0A0L8APF1_9BACT</name>
<evidence type="ECO:0000313" key="19">
    <source>
        <dbReference type="Proteomes" id="UP000036908"/>
    </source>
</evidence>
<sequence>MIAANLLSPGVGLIVYQAIGFLILLFVLGKFAWKPILGALKEREDSIESALLSAEQAKNEMQALQADNEKLLAEARVERDSILKEAIATATSIKESAKEETSKITARMIEDAKAAIEIEKKAALTDVKNKVAVLSLEITEKLLRKQLEDQKAQKELIDGFVKDLNLN</sequence>
<evidence type="ECO:0000256" key="7">
    <source>
        <dbReference type="ARBA" id="ARBA00022989"/>
    </source>
</evidence>
<proteinExistence type="inferred from homology"/>
<keyword evidence="5 15" id="KW-0812">Transmembrane</keyword>
<dbReference type="CDD" id="cd06503">
    <property type="entry name" value="ATP-synt_Fo_b"/>
    <property type="match status" value="1"/>
</dbReference>
<evidence type="ECO:0000256" key="15">
    <source>
        <dbReference type="HAMAP-Rule" id="MF_01398"/>
    </source>
</evidence>
<protein>
    <recommendedName>
        <fullName evidence="15">ATP synthase subunit b</fullName>
    </recommendedName>
    <alternativeName>
        <fullName evidence="15">ATP synthase F(0) sector subunit b</fullName>
    </alternativeName>
    <alternativeName>
        <fullName evidence="15">ATPase subunit I</fullName>
    </alternativeName>
    <alternativeName>
        <fullName evidence="15">F-type ATPase subunit b</fullName>
        <shortName evidence="15">F-ATPase subunit b</shortName>
    </alternativeName>
</protein>
<dbReference type="SUPFAM" id="SSF81573">
    <property type="entry name" value="F1F0 ATP synthase subunit B, membrane domain"/>
    <property type="match status" value="1"/>
</dbReference>
<evidence type="ECO:0000256" key="8">
    <source>
        <dbReference type="ARBA" id="ARBA00023065"/>
    </source>
</evidence>
<dbReference type="InterPro" id="IPR005864">
    <property type="entry name" value="ATP_synth_F0_bsu_bac"/>
</dbReference>
<dbReference type="GO" id="GO:0005886">
    <property type="term" value="C:plasma membrane"/>
    <property type="evidence" value="ECO:0007669"/>
    <property type="project" value="UniProtKB-SubCell"/>
</dbReference>
<dbReference type="AlphaFoldDB" id="A0A0L8APF1"/>
<evidence type="ECO:0000256" key="3">
    <source>
        <dbReference type="ARBA" id="ARBA00022475"/>
    </source>
</evidence>
<evidence type="ECO:0000256" key="10">
    <source>
        <dbReference type="ARBA" id="ARBA00023310"/>
    </source>
</evidence>
<comment type="function">
    <text evidence="11 15">F(1)F(0) ATP synthase produces ATP from ADP in the presence of a proton or sodium gradient. F-type ATPases consist of two structural domains, F(1) containing the extramembraneous catalytic core and F(0) containing the membrane proton channel, linked together by a central stalk and a peripheral stalk. During catalysis, ATP synthesis in the catalytic domain of F(1) is coupled via a rotary mechanism of the central stalk subunits to proton translocation.</text>
</comment>
<dbReference type="PATRIC" id="fig|1566026.4.peg.2503"/>
<evidence type="ECO:0000256" key="5">
    <source>
        <dbReference type="ARBA" id="ARBA00022692"/>
    </source>
</evidence>
<dbReference type="Proteomes" id="UP000036908">
    <property type="component" value="Unassembled WGS sequence"/>
</dbReference>
<keyword evidence="2 15" id="KW-0813">Transport</keyword>
<dbReference type="PANTHER" id="PTHR33445:SF1">
    <property type="entry name" value="ATP SYNTHASE SUBUNIT B"/>
    <property type="match status" value="1"/>
</dbReference>
<evidence type="ECO:0000256" key="4">
    <source>
        <dbReference type="ARBA" id="ARBA00022547"/>
    </source>
</evidence>
<comment type="subunit">
    <text evidence="15">F-type ATPases have 2 components, F(1) - the catalytic core - and F(0) - the membrane proton channel. F(1) has five subunits: alpha(3), beta(3), gamma(1), delta(1), epsilon(1). F(0) has three main subunits: a(1), b(2) and c(10-14). The alpha and beta chains form an alternating ring which encloses part of the gamma chain. F(1) is attached to F(0) by a central stalk formed by the gamma and epsilon chains, while a peripheral stalk is formed by the delta and b chains.</text>
</comment>
<comment type="subcellular location">
    <subcellularLocation>
        <location evidence="15">Cell membrane</location>
        <topology evidence="15">Single-pass membrane protein</topology>
    </subcellularLocation>
    <subcellularLocation>
        <location evidence="14">Endomembrane system</location>
        <topology evidence="14">Single-pass membrane protein</topology>
    </subcellularLocation>
</comment>
<evidence type="ECO:0000256" key="17">
    <source>
        <dbReference type="SAM" id="Coils"/>
    </source>
</evidence>
<accession>A0A0L8APF1</accession>
<feature type="transmembrane region" description="Helical" evidence="15">
    <location>
        <begin position="14"/>
        <end position="33"/>
    </location>
</feature>
<dbReference type="InterPro" id="IPR002146">
    <property type="entry name" value="ATP_synth_b/b'su_bac/chlpt"/>
</dbReference>
<comment type="similarity">
    <text evidence="1 15 16">Belongs to the ATPase B chain family.</text>
</comment>
<dbReference type="InterPro" id="IPR028987">
    <property type="entry name" value="ATP_synth_B-like_membr_sf"/>
</dbReference>
<keyword evidence="7 15" id="KW-1133">Transmembrane helix</keyword>
<evidence type="ECO:0000256" key="2">
    <source>
        <dbReference type="ARBA" id="ARBA00022448"/>
    </source>
</evidence>
<dbReference type="HAMAP" id="MF_01398">
    <property type="entry name" value="ATP_synth_b_bprime"/>
    <property type="match status" value="1"/>
</dbReference>
<evidence type="ECO:0000256" key="11">
    <source>
        <dbReference type="ARBA" id="ARBA00025198"/>
    </source>
</evidence>
<comment type="caution">
    <text evidence="18">The sequence shown here is derived from an EMBL/GenBank/DDBJ whole genome shotgun (WGS) entry which is preliminary data.</text>
</comment>
<keyword evidence="4 15" id="KW-0138">CF(0)</keyword>
<dbReference type="OrthoDB" id="9795289at2"/>
<dbReference type="RefSeq" id="WP_053222327.1">
    <property type="nucleotide sequence ID" value="NZ_JSVA01000004.1"/>
</dbReference>
<dbReference type="NCBIfam" id="TIGR01144">
    <property type="entry name" value="ATP_synt_b"/>
    <property type="match status" value="1"/>
</dbReference>
<keyword evidence="9 15" id="KW-0472">Membrane</keyword>
<evidence type="ECO:0000256" key="13">
    <source>
        <dbReference type="ARBA" id="ARBA00026054"/>
    </source>
</evidence>
<comment type="subunit">
    <text evidence="13">F-type ATPases have 2 components, F(1) - the catalytic core - and F(0) - the membrane proton channel. F(1) has five subunits: alpha(3), beta(3), gamma(1), delta(1), epsilon(1). F(0) has four main subunits: a(1), b(2) and c(10-14). The alpha and beta chains form an alternating ring which encloses part of the gamma chain. F(1) is attached to F(0) by a central stalk formed by the gamma and epsilon chains, while a peripheral stalk is formed by the delta and b chains.</text>
</comment>
<dbReference type="GO" id="GO:0046933">
    <property type="term" value="F:proton-transporting ATP synthase activity, rotational mechanism"/>
    <property type="evidence" value="ECO:0007669"/>
    <property type="project" value="UniProtKB-UniRule"/>
</dbReference>
<reference evidence="19" key="1">
    <citation type="submission" date="2014-11" db="EMBL/GenBank/DDBJ databases">
        <title>Genome sequencing of Roseivirga sp. D-25.</title>
        <authorList>
            <person name="Selvaratnam C."/>
            <person name="Thevarajoo S."/>
            <person name="Goh K.M."/>
            <person name="Eee R."/>
            <person name="Chan K.-G."/>
            <person name="Chong C.S."/>
        </authorList>
    </citation>
    <scope>NUCLEOTIDE SEQUENCE [LARGE SCALE GENOMIC DNA]</scope>
    <source>
        <strain evidence="19">D-25</strain>
    </source>
</reference>
<keyword evidence="3 15" id="KW-1003">Cell membrane</keyword>
<evidence type="ECO:0000256" key="1">
    <source>
        <dbReference type="ARBA" id="ARBA00005513"/>
    </source>
</evidence>
<dbReference type="InterPro" id="IPR050059">
    <property type="entry name" value="ATP_synthase_B_chain"/>
</dbReference>
<keyword evidence="6 15" id="KW-0375">Hydrogen ion transport</keyword>
<feature type="coiled-coil region" evidence="17">
    <location>
        <begin position="40"/>
        <end position="81"/>
    </location>
</feature>
<keyword evidence="17" id="KW-0175">Coiled coil</keyword>
<keyword evidence="18" id="KW-0378">Hydrolase</keyword>